<dbReference type="EMBL" id="KZ678132">
    <property type="protein sequence ID" value="PSN70000.1"/>
    <property type="molecule type" value="Genomic_DNA"/>
</dbReference>
<gene>
    <name evidence="2" type="ORF">BS50DRAFT_302472</name>
</gene>
<evidence type="ECO:0000256" key="1">
    <source>
        <dbReference type="SAM" id="MobiDB-lite"/>
    </source>
</evidence>
<proteinExistence type="predicted"/>
<organism evidence="2 3">
    <name type="scientific">Corynespora cassiicola Philippines</name>
    <dbReference type="NCBI Taxonomy" id="1448308"/>
    <lineage>
        <taxon>Eukaryota</taxon>
        <taxon>Fungi</taxon>
        <taxon>Dikarya</taxon>
        <taxon>Ascomycota</taxon>
        <taxon>Pezizomycotina</taxon>
        <taxon>Dothideomycetes</taxon>
        <taxon>Pleosporomycetidae</taxon>
        <taxon>Pleosporales</taxon>
        <taxon>Corynesporascaceae</taxon>
        <taxon>Corynespora</taxon>
    </lineage>
</organism>
<dbReference type="Proteomes" id="UP000240883">
    <property type="component" value="Unassembled WGS sequence"/>
</dbReference>
<name>A0A2T2NX54_CORCC</name>
<evidence type="ECO:0000313" key="3">
    <source>
        <dbReference type="Proteomes" id="UP000240883"/>
    </source>
</evidence>
<protein>
    <submittedName>
        <fullName evidence="2">Uncharacterized protein</fullName>
    </submittedName>
</protein>
<sequence>MAVAASQHCGTTTRHQGVGRKSPGRTGVRLRDAQEGGKKAQADGPCRDDDDGPGCSGRRRARLIRPTCLPFSSCLSCPPWLPAPSRSRSSASVPQCLSVSPPPTPPARQPAAMSPCRPVCRPRPDFPSPACDSNVQMGQASPSSALVVRRLPVSLVRAAYPALCVMRPAACDLRPARCGRRCLHSCTATSLSSPAAGTEF</sequence>
<evidence type="ECO:0000313" key="2">
    <source>
        <dbReference type="EMBL" id="PSN70000.1"/>
    </source>
</evidence>
<feature type="compositionally biased region" description="Basic and acidic residues" evidence="1">
    <location>
        <begin position="29"/>
        <end position="47"/>
    </location>
</feature>
<reference evidence="2 3" key="1">
    <citation type="journal article" date="2018" name="Front. Microbiol.">
        <title>Genome-Wide Analysis of Corynespora cassiicola Leaf Fall Disease Putative Effectors.</title>
        <authorList>
            <person name="Lopez D."/>
            <person name="Ribeiro S."/>
            <person name="Label P."/>
            <person name="Fumanal B."/>
            <person name="Venisse J.S."/>
            <person name="Kohler A."/>
            <person name="de Oliveira R.R."/>
            <person name="Labutti K."/>
            <person name="Lipzen A."/>
            <person name="Lail K."/>
            <person name="Bauer D."/>
            <person name="Ohm R.A."/>
            <person name="Barry K.W."/>
            <person name="Spatafora J."/>
            <person name="Grigoriev I.V."/>
            <person name="Martin F.M."/>
            <person name="Pujade-Renaud V."/>
        </authorList>
    </citation>
    <scope>NUCLEOTIDE SEQUENCE [LARGE SCALE GENOMIC DNA]</scope>
    <source>
        <strain evidence="2 3">Philippines</strain>
    </source>
</reference>
<accession>A0A2T2NX54</accession>
<feature type="region of interest" description="Disordered" evidence="1">
    <location>
        <begin position="91"/>
        <end position="112"/>
    </location>
</feature>
<keyword evidence="3" id="KW-1185">Reference proteome</keyword>
<dbReference type="AlphaFoldDB" id="A0A2T2NX54"/>
<feature type="region of interest" description="Disordered" evidence="1">
    <location>
        <begin position="1"/>
        <end position="58"/>
    </location>
</feature>